<dbReference type="Proteomes" id="UP001597055">
    <property type="component" value="Unassembled WGS sequence"/>
</dbReference>
<dbReference type="InterPro" id="IPR039422">
    <property type="entry name" value="MarR/SlyA-like"/>
</dbReference>
<comment type="caution">
    <text evidence="2">The sequence shown here is derived from an EMBL/GenBank/DDBJ whole genome shotgun (WGS) entry which is preliminary data.</text>
</comment>
<name>A0ABW3AHJ4_9MICO</name>
<dbReference type="RefSeq" id="WP_204978277.1">
    <property type="nucleotide sequence ID" value="NZ_JBHTII010000001.1"/>
</dbReference>
<evidence type="ECO:0000313" key="2">
    <source>
        <dbReference type="EMBL" id="MFD0790450.1"/>
    </source>
</evidence>
<evidence type="ECO:0000313" key="3">
    <source>
        <dbReference type="Proteomes" id="UP001597055"/>
    </source>
</evidence>
<reference evidence="3" key="1">
    <citation type="journal article" date="2019" name="Int. J. Syst. Evol. Microbiol.">
        <title>The Global Catalogue of Microorganisms (GCM) 10K type strain sequencing project: providing services to taxonomists for standard genome sequencing and annotation.</title>
        <authorList>
            <consortium name="The Broad Institute Genomics Platform"/>
            <consortium name="The Broad Institute Genome Sequencing Center for Infectious Disease"/>
            <person name="Wu L."/>
            <person name="Ma J."/>
        </authorList>
    </citation>
    <scope>NUCLEOTIDE SEQUENCE [LARGE SCALE GENOMIC DNA]</scope>
    <source>
        <strain evidence="3">CCUG 54523</strain>
    </source>
</reference>
<sequence>MADDDDVDLLIDSWSDRLESVDLTPLDVMSRLRRAALALAEVRSAVFKEAGLGDGEFEVLAALRRIDPHGVGPTRLLSLVTCDITTLKRRVARLLGRGLVNREGAPDGARGTLITLTPAGRARVDSTMEHLIMREREMLAPLSPEDVVGLERGLRQLLDGAEQARRRRAAGDAPS</sequence>
<dbReference type="PANTHER" id="PTHR33164">
    <property type="entry name" value="TRANSCRIPTIONAL REGULATOR, MARR FAMILY"/>
    <property type="match status" value="1"/>
</dbReference>
<dbReference type="SMART" id="SM00347">
    <property type="entry name" value="HTH_MARR"/>
    <property type="match status" value="1"/>
</dbReference>
<keyword evidence="3" id="KW-1185">Reference proteome</keyword>
<gene>
    <name evidence="2" type="ORF">ACFQ0P_08570</name>
</gene>
<proteinExistence type="predicted"/>
<dbReference type="InterPro" id="IPR036388">
    <property type="entry name" value="WH-like_DNA-bd_sf"/>
</dbReference>
<feature type="domain" description="HTH marR-type" evidence="1">
    <location>
        <begin position="25"/>
        <end position="159"/>
    </location>
</feature>
<dbReference type="PANTHER" id="PTHR33164:SF104">
    <property type="entry name" value="TRANSCRIPTIONAL REGULATORY PROTEIN"/>
    <property type="match status" value="1"/>
</dbReference>
<accession>A0ABW3AHJ4</accession>
<protein>
    <submittedName>
        <fullName evidence="2">MarR family winged helix-turn-helix transcriptional regulator</fullName>
    </submittedName>
</protein>
<evidence type="ECO:0000259" key="1">
    <source>
        <dbReference type="PROSITE" id="PS50995"/>
    </source>
</evidence>
<dbReference type="PROSITE" id="PS50995">
    <property type="entry name" value="HTH_MARR_2"/>
    <property type="match status" value="1"/>
</dbReference>
<dbReference type="InterPro" id="IPR036390">
    <property type="entry name" value="WH_DNA-bd_sf"/>
</dbReference>
<dbReference type="EMBL" id="JBHTII010000001">
    <property type="protein sequence ID" value="MFD0790450.1"/>
    <property type="molecule type" value="Genomic_DNA"/>
</dbReference>
<organism evidence="2 3">
    <name type="scientific">Microbacterium insulae</name>
    <dbReference type="NCBI Taxonomy" id="483014"/>
    <lineage>
        <taxon>Bacteria</taxon>
        <taxon>Bacillati</taxon>
        <taxon>Actinomycetota</taxon>
        <taxon>Actinomycetes</taxon>
        <taxon>Micrococcales</taxon>
        <taxon>Microbacteriaceae</taxon>
        <taxon>Microbacterium</taxon>
    </lineage>
</organism>
<dbReference type="SUPFAM" id="SSF46785">
    <property type="entry name" value="Winged helix' DNA-binding domain"/>
    <property type="match status" value="1"/>
</dbReference>
<dbReference type="Gene3D" id="1.10.10.10">
    <property type="entry name" value="Winged helix-like DNA-binding domain superfamily/Winged helix DNA-binding domain"/>
    <property type="match status" value="1"/>
</dbReference>
<dbReference type="InterPro" id="IPR000835">
    <property type="entry name" value="HTH_MarR-typ"/>
</dbReference>